<organism evidence="2">
    <name type="scientific">Mucor ambiguus</name>
    <dbReference type="NCBI Taxonomy" id="91626"/>
    <lineage>
        <taxon>Eukaryota</taxon>
        <taxon>Fungi</taxon>
        <taxon>Fungi incertae sedis</taxon>
        <taxon>Mucoromycota</taxon>
        <taxon>Mucoromycotina</taxon>
        <taxon>Mucoromycetes</taxon>
        <taxon>Mucorales</taxon>
        <taxon>Mucorineae</taxon>
        <taxon>Mucoraceae</taxon>
        <taxon>Mucor</taxon>
    </lineage>
</organism>
<feature type="domain" description="Jacalin-type lectin" evidence="1">
    <location>
        <begin position="555"/>
        <end position="694"/>
    </location>
</feature>
<dbReference type="InterPro" id="IPR036404">
    <property type="entry name" value="Jacalin-like_lectin_dom_sf"/>
</dbReference>
<dbReference type="InterPro" id="IPR021917">
    <property type="entry name" value="Unchr_Zn-peptidase-like"/>
</dbReference>
<dbReference type="GO" id="GO:0005737">
    <property type="term" value="C:cytoplasm"/>
    <property type="evidence" value="ECO:0007669"/>
    <property type="project" value="TreeGrafter"/>
</dbReference>
<dbReference type="PANTHER" id="PTHR21054">
    <property type="entry name" value="ZINC METALLOPROTEINASE-RELATED"/>
    <property type="match status" value="1"/>
</dbReference>
<dbReference type="Pfam" id="PF01419">
    <property type="entry name" value="Jacalin"/>
    <property type="match status" value="1"/>
</dbReference>
<dbReference type="AlphaFoldDB" id="A0A0C9MGP0"/>
<dbReference type="InterPro" id="IPR053002">
    <property type="entry name" value="Metalloproteinase_M10B"/>
</dbReference>
<reference evidence="2" key="1">
    <citation type="submission" date="2014-09" db="EMBL/GenBank/DDBJ databases">
        <title>Draft genome sequence of an oleaginous Mucoromycotina fungus Mucor ambiguus NBRC6742.</title>
        <authorList>
            <person name="Takeda I."/>
            <person name="Yamane N."/>
            <person name="Morita T."/>
            <person name="Tamano K."/>
            <person name="Machida M."/>
            <person name="Baker S."/>
            <person name="Koike H."/>
        </authorList>
    </citation>
    <scope>NUCLEOTIDE SEQUENCE</scope>
    <source>
        <strain evidence="2">NBRC 6742</strain>
    </source>
</reference>
<evidence type="ECO:0000313" key="3">
    <source>
        <dbReference type="Proteomes" id="UP000053815"/>
    </source>
</evidence>
<dbReference type="OrthoDB" id="74460at2759"/>
<evidence type="ECO:0000259" key="1">
    <source>
        <dbReference type="PROSITE" id="PS51752"/>
    </source>
</evidence>
<dbReference type="Proteomes" id="UP000053815">
    <property type="component" value="Unassembled WGS sequence"/>
</dbReference>
<dbReference type="PROSITE" id="PS51752">
    <property type="entry name" value="JACALIN_LECTIN"/>
    <property type="match status" value="1"/>
</dbReference>
<dbReference type="Gene3D" id="2.100.10.30">
    <property type="entry name" value="Jacalin-like lectin domain"/>
    <property type="match status" value="1"/>
</dbReference>
<gene>
    <name evidence="2" type="ORF">MAM1_0005d00554</name>
</gene>
<dbReference type="PANTHER" id="PTHR21054:SF2">
    <property type="entry name" value="MIP04191P"/>
    <property type="match status" value="1"/>
</dbReference>
<sequence>MYRLLGFHTLSCTSSQLKLQSSFTPVETQWKVIQNDEVLDNAHMLSFSFPTMNYQAPPIPSRPTASKIEISNVREGETVHQRFLLVNGRAGHRNGCFDKPIYVVCNDFPQTEWPCVNSYFKAMVHLVPGPNTITFIFPQDNESLHFHVNYLPLLQNPPLSLVIFIGSDSDATFDVPPEKKGQNTLDIAVEKLRTAGYMWQAFCAEQLHRNGMGRRTFRLEEGWLPDTVSCQDKGVMRNTAKVHVIRSKHTVAQIRDVRRAQQSDDQDESVESLFGLFLDDLHENPAFDMPCQVAGLILDSHWDVDKQLTVGHAALGGGAGDTRFGIFGSHLLHAWPTCIEDIVPAFMNNTVTDTRYVANDANESGNWWRACNIGMGAMMHEVGHSYTLSHTPTGVMSRGYNNWNRTFVAKEPGHGPIPPEDEAGSHWHRLDIMRLRFHPAFRLPQDGPAGTKNPSQPSFVALEGGQFQVIAPAGLSLLEINVGGHYRTHFEFLQDQPRMVTLHQKEICDRCKCNPDEKISLHAVCINQEDKDIGNLNAFLSSHGGIRLPGVDGPVLKSDVFGNGSDQGMTKSTAVFYQDNRPKQLKRILVNHGAFLDGFTLLYEDGSQDQIGKTGGGRSQFDVSRGERIQGLIVRSGAWIDGVQFKLSSGRLSPWFGGHGGGLNEINAPQGYELVGIFGAAKSWMEQIGIFYCRG</sequence>
<evidence type="ECO:0000313" key="2">
    <source>
        <dbReference type="EMBL" id="GAN01123.1"/>
    </source>
</evidence>
<name>A0A0C9MGP0_9FUNG</name>
<dbReference type="EMBL" id="DF836294">
    <property type="protein sequence ID" value="GAN01123.1"/>
    <property type="molecule type" value="Genomic_DNA"/>
</dbReference>
<accession>A0A0C9MGP0</accession>
<dbReference type="InterPro" id="IPR001229">
    <property type="entry name" value="Jacalin-like_lectin_dom"/>
</dbReference>
<protein>
    <submittedName>
        <fullName evidence="2">Zinc metalloproteinase</fullName>
    </submittedName>
</protein>
<keyword evidence="3" id="KW-1185">Reference proteome</keyword>
<proteinExistence type="predicted"/>
<dbReference type="SUPFAM" id="SSF51101">
    <property type="entry name" value="Mannose-binding lectins"/>
    <property type="match status" value="1"/>
</dbReference>
<dbReference type="Pfam" id="PF12044">
    <property type="entry name" value="Metallopep"/>
    <property type="match status" value="1"/>
</dbReference>